<dbReference type="EMBL" id="ABLK01000367">
    <property type="protein sequence ID" value="EDT37876.1"/>
    <property type="molecule type" value="Genomic_DNA"/>
</dbReference>
<dbReference type="Proteomes" id="UP000004814">
    <property type="component" value="Unassembled WGS sequence"/>
</dbReference>
<dbReference type="InterPro" id="IPR003115">
    <property type="entry name" value="ParB_N"/>
</dbReference>
<evidence type="ECO:0000313" key="4">
    <source>
        <dbReference type="Proteomes" id="UP000004814"/>
    </source>
</evidence>
<feature type="region of interest" description="Disordered" evidence="1">
    <location>
        <begin position="71"/>
        <end position="131"/>
    </location>
</feature>
<proteinExistence type="predicted"/>
<feature type="domain" description="ParB-like N-terminal" evidence="2">
    <location>
        <begin position="236"/>
        <end position="295"/>
    </location>
</feature>
<protein>
    <recommendedName>
        <fullName evidence="2">ParB-like N-terminal domain-containing protein</fullName>
    </recommendedName>
</protein>
<feature type="compositionally biased region" description="Polar residues" evidence="1">
    <location>
        <begin position="118"/>
        <end position="128"/>
    </location>
</feature>
<dbReference type="SUPFAM" id="SSF110849">
    <property type="entry name" value="ParB/Sulfiredoxin"/>
    <property type="match status" value="1"/>
</dbReference>
<dbReference type="AlphaFoldDB" id="B1TEY7"/>
<dbReference type="Pfam" id="PF02195">
    <property type="entry name" value="ParB_N"/>
    <property type="match status" value="1"/>
</dbReference>
<dbReference type="InterPro" id="IPR036086">
    <property type="entry name" value="ParB/Sulfiredoxin_sf"/>
</dbReference>
<name>B1TEY7_9BURK</name>
<evidence type="ECO:0000256" key="1">
    <source>
        <dbReference type="SAM" id="MobiDB-lite"/>
    </source>
</evidence>
<dbReference type="RefSeq" id="WP_006762085.1">
    <property type="nucleotide sequence ID" value="NZ_ABLK01000367.1"/>
</dbReference>
<dbReference type="Gene3D" id="3.90.1530.10">
    <property type="entry name" value="Conserved hypothetical protein from pyrococcus furiosus pfu- 392566-001, ParB domain"/>
    <property type="match status" value="1"/>
</dbReference>
<evidence type="ECO:0000259" key="2">
    <source>
        <dbReference type="Pfam" id="PF02195"/>
    </source>
</evidence>
<sequence>MGGESYQDYLARRQKLGFMPPAEVPSRSGWEIAGEIFLSILFSGPGFGVGSRPVFARPALPRFQAISPRASVSSETAPLIPPTSRPTSRIEPRPVPARPQLEPDVARTLQPEAGSARTPESSQRSGANSGAVVREPVALTEEAWSNQSREGLHDDVIRKIDDAFEFGQDVRVYQSKTGEKTYLIFDEDGYSKIEPGNAPPKSWYPSEMYDYKEIGTWITGKPNQQHAPIETFEFGRADVDNERIESARTAIEQGVQLDPVKVEKTTHEGAIRFKIVDGNHRFFAARALGLKTVPYELLN</sequence>
<evidence type="ECO:0000313" key="3">
    <source>
        <dbReference type="EMBL" id="EDT37876.1"/>
    </source>
</evidence>
<comment type="caution">
    <text evidence="3">The sequence shown here is derived from an EMBL/GenBank/DDBJ whole genome shotgun (WGS) entry which is preliminary data.</text>
</comment>
<reference evidence="3 4" key="1">
    <citation type="submission" date="2008-03" db="EMBL/GenBank/DDBJ databases">
        <title>Sequencing of the draft genome and assembly of Burkholderia ambifaria MEX-5.</title>
        <authorList>
            <consortium name="US DOE Joint Genome Institute (JGI-PGF)"/>
            <person name="Copeland A."/>
            <person name="Lucas S."/>
            <person name="Lapidus A."/>
            <person name="Glavina del Rio T."/>
            <person name="Dalin E."/>
            <person name="Tice H."/>
            <person name="Bruce D."/>
            <person name="Goodwin L."/>
            <person name="Pitluck S."/>
            <person name="Larimer F."/>
            <person name="Land M.L."/>
            <person name="Hauser L."/>
            <person name="Tiedje J."/>
            <person name="Richardson P."/>
        </authorList>
    </citation>
    <scope>NUCLEOTIDE SEQUENCE [LARGE SCALE GENOMIC DNA]</scope>
    <source>
        <strain evidence="3 4">MEX-5</strain>
    </source>
</reference>
<gene>
    <name evidence="3" type="ORF">BamMEX5DRAFT_6353</name>
</gene>
<accession>B1TEY7</accession>
<dbReference type="PATRIC" id="fig|396597.7.peg.1089"/>
<organism evidence="3 4">
    <name type="scientific">Burkholderia ambifaria MEX-5</name>
    <dbReference type="NCBI Taxonomy" id="396597"/>
    <lineage>
        <taxon>Bacteria</taxon>
        <taxon>Pseudomonadati</taxon>
        <taxon>Pseudomonadota</taxon>
        <taxon>Betaproteobacteria</taxon>
        <taxon>Burkholderiales</taxon>
        <taxon>Burkholderiaceae</taxon>
        <taxon>Burkholderia</taxon>
        <taxon>Burkholderia cepacia complex</taxon>
    </lineage>
</organism>